<accession>A0A564Z0F9</accession>
<gene>
    <name evidence="1" type="ORF">WMSIL1_LOCUS11382</name>
</gene>
<organism evidence="1 2">
    <name type="scientific">Hymenolepis diminuta</name>
    <name type="common">Rat tapeworm</name>
    <dbReference type="NCBI Taxonomy" id="6216"/>
    <lineage>
        <taxon>Eukaryota</taxon>
        <taxon>Metazoa</taxon>
        <taxon>Spiralia</taxon>
        <taxon>Lophotrochozoa</taxon>
        <taxon>Platyhelminthes</taxon>
        <taxon>Cestoda</taxon>
        <taxon>Eucestoda</taxon>
        <taxon>Cyclophyllidea</taxon>
        <taxon>Hymenolepididae</taxon>
        <taxon>Hymenolepis</taxon>
    </lineage>
</organism>
<sequence length="98" mass="11188">MLLREFNRSDNYLCSFFLQPMDPADLTYDNSSLFNLIISEDENVHHYVGIVDRLCIGLRFGSLEENQLKCFIFILGLRSPCHASVPLGQEVSSQTQIC</sequence>
<name>A0A564Z0F9_HYMDI</name>
<dbReference type="AlphaFoldDB" id="A0A564Z0F9"/>
<evidence type="ECO:0000313" key="2">
    <source>
        <dbReference type="Proteomes" id="UP000321570"/>
    </source>
</evidence>
<proteinExistence type="predicted"/>
<protein>
    <submittedName>
        <fullName evidence="1">Uncharacterized protein</fullName>
    </submittedName>
</protein>
<evidence type="ECO:0000313" key="1">
    <source>
        <dbReference type="EMBL" id="VUZ52991.1"/>
    </source>
</evidence>
<keyword evidence="2" id="KW-1185">Reference proteome</keyword>
<dbReference type="EMBL" id="CABIJS010000543">
    <property type="protein sequence ID" value="VUZ52991.1"/>
    <property type="molecule type" value="Genomic_DNA"/>
</dbReference>
<reference evidence="1 2" key="1">
    <citation type="submission" date="2019-07" db="EMBL/GenBank/DDBJ databases">
        <authorList>
            <person name="Jastrzebski P J."/>
            <person name="Paukszto L."/>
            <person name="Jastrzebski P J."/>
        </authorList>
    </citation>
    <scope>NUCLEOTIDE SEQUENCE [LARGE SCALE GENOMIC DNA]</scope>
    <source>
        <strain evidence="1 2">WMS-il1</strain>
    </source>
</reference>
<dbReference type="Proteomes" id="UP000321570">
    <property type="component" value="Unassembled WGS sequence"/>
</dbReference>